<protein>
    <submittedName>
        <fullName evidence="1">Unplaced genomic scaffold GYMLUscaffold_152, whole genome shotgun sequence</fullName>
    </submittedName>
</protein>
<dbReference type="HOGENOM" id="CLU_176448_0_0_1"/>
<sequence length="106" mass="12476">MNVLLTSEYPDSMETSGEECNVKFRDQDWDSRLWDDLHAVYATLVDLSTRIPTYDVARKLDSNPCKSSRAPPLTDRRDSPRLRFSLRLRIRSQTNGCSRLERRKWI</sequence>
<gene>
    <name evidence="1" type="ORF">GYMLUDRAFT_459749</name>
</gene>
<proteinExistence type="predicted"/>
<dbReference type="EMBL" id="KN834900">
    <property type="protein sequence ID" value="KIK50478.1"/>
    <property type="molecule type" value="Genomic_DNA"/>
</dbReference>
<evidence type="ECO:0000313" key="2">
    <source>
        <dbReference type="Proteomes" id="UP000053593"/>
    </source>
</evidence>
<keyword evidence="2" id="KW-1185">Reference proteome</keyword>
<accession>A0A0D0C701</accession>
<reference evidence="1 2" key="1">
    <citation type="submission" date="2014-04" db="EMBL/GenBank/DDBJ databases">
        <title>Evolutionary Origins and Diversification of the Mycorrhizal Mutualists.</title>
        <authorList>
            <consortium name="DOE Joint Genome Institute"/>
            <consortium name="Mycorrhizal Genomics Consortium"/>
            <person name="Kohler A."/>
            <person name="Kuo A."/>
            <person name="Nagy L.G."/>
            <person name="Floudas D."/>
            <person name="Copeland A."/>
            <person name="Barry K.W."/>
            <person name="Cichocki N."/>
            <person name="Veneault-Fourrey C."/>
            <person name="LaButti K."/>
            <person name="Lindquist E.A."/>
            <person name="Lipzen A."/>
            <person name="Lundell T."/>
            <person name="Morin E."/>
            <person name="Murat C."/>
            <person name="Riley R."/>
            <person name="Ohm R."/>
            <person name="Sun H."/>
            <person name="Tunlid A."/>
            <person name="Henrissat B."/>
            <person name="Grigoriev I.V."/>
            <person name="Hibbett D.S."/>
            <person name="Martin F."/>
        </authorList>
    </citation>
    <scope>NUCLEOTIDE SEQUENCE [LARGE SCALE GENOMIC DNA]</scope>
    <source>
        <strain evidence="1 2">FD-317 M1</strain>
    </source>
</reference>
<dbReference type="Proteomes" id="UP000053593">
    <property type="component" value="Unassembled WGS sequence"/>
</dbReference>
<organism evidence="1 2">
    <name type="scientific">Collybiopsis luxurians FD-317 M1</name>
    <dbReference type="NCBI Taxonomy" id="944289"/>
    <lineage>
        <taxon>Eukaryota</taxon>
        <taxon>Fungi</taxon>
        <taxon>Dikarya</taxon>
        <taxon>Basidiomycota</taxon>
        <taxon>Agaricomycotina</taxon>
        <taxon>Agaricomycetes</taxon>
        <taxon>Agaricomycetidae</taxon>
        <taxon>Agaricales</taxon>
        <taxon>Marasmiineae</taxon>
        <taxon>Omphalotaceae</taxon>
        <taxon>Collybiopsis</taxon>
        <taxon>Collybiopsis luxurians</taxon>
    </lineage>
</organism>
<name>A0A0D0C701_9AGAR</name>
<evidence type="ECO:0000313" key="1">
    <source>
        <dbReference type="EMBL" id="KIK50478.1"/>
    </source>
</evidence>
<dbReference type="AlphaFoldDB" id="A0A0D0C701"/>